<name>A0AAD7DHT2_MYCRO</name>
<gene>
    <name evidence="1" type="ORF">B0H17DRAFT_1133524</name>
</gene>
<dbReference type="EMBL" id="JARKIE010000056">
    <property type="protein sequence ID" value="KAJ7691713.1"/>
    <property type="molecule type" value="Genomic_DNA"/>
</dbReference>
<evidence type="ECO:0000313" key="1">
    <source>
        <dbReference type="EMBL" id="KAJ7691713.1"/>
    </source>
</evidence>
<keyword evidence="2" id="KW-1185">Reference proteome</keyword>
<accession>A0AAD7DHT2</accession>
<proteinExistence type="predicted"/>
<protein>
    <submittedName>
        <fullName evidence="1">Uncharacterized protein</fullName>
    </submittedName>
</protein>
<organism evidence="1 2">
    <name type="scientific">Mycena rosella</name>
    <name type="common">Pink bonnet</name>
    <name type="synonym">Agaricus rosellus</name>
    <dbReference type="NCBI Taxonomy" id="1033263"/>
    <lineage>
        <taxon>Eukaryota</taxon>
        <taxon>Fungi</taxon>
        <taxon>Dikarya</taxon>
        <taxon>Basidiomycota</taxon>
        <taxon>Agaricomycotina</taxon>
        <taxon>Agaricomycetes</taxon>
        <taxon>Agaricomycetidae</taxon>
        <taxon>Agaricales</taxon>
        <taxon>Marasmiineae</taxon>
        <taxon>Mycenaceae</taxon>
        <taxon>Mycena</taxon>
    </lineage>
</organism>
<dbReference type="AlphaFoldDB" id="A0AAD7DHT2"/>
<evidence type="ECO:0000313" key="2">
    <source>
        <dbReference type="Proteomes" id="UP001221757"/>
    </source>
</evidence>
<sequence>MSSYHHQLASPWPEDLQIERLILGIVPEDVRKVGGIPLKNCLRNLFETAARLGFKYGQGYEGPQPAQLELRLKEWRAGEDVRHQQELEAERVWGYDIGWRLCSEVLQAHAQASTNPPSAPPCSLSVAATPVVLASPAPAHLDWAQDAEALLVSPPVHESAAASSTSSVRSIIR</sequence>
<dbReference type="Proteomes" id="UP001221757">
    <property type="component" value="Unassembled WGS sequence"/>
</dbReference>
<comment type="caution">
    <text evidence="1">The sequence shown here is derived from an EMBL/GenBank/DDBJ whole genome shotgun (WGS) entry which is preliminary data.</text>
</comment>
<reference evidence="1" key="1">
    <citation type="submission" date="2023-03" db="EMBL/GenBank/DDBJ databases">
        <title>Massive genome expansion in bonnet fungi (Mycena s.s.) driven by repeated elements and novel gene families across ecological guilds.</title>
        <authorList>
            <consortium name="Lawrence Berkeley National Laboratory"/>
            <person name="Harder C.B."/>
            <person name="Miyauchi S."/>
            <person name="Viragh M."/>
            <person name="Kuo A."/>
            <person name="Thoen E."/>
            <person name="Andreopoulos B."/>
            <person name="Lu D."/>
            <person name="Skrede I."/>
            <person name="Drula E."/>
            <person name="Henrissat B."/>
            <person name="Morin E."/>
            <person name="Kohler A."/>
            <person name="Barry K."/>
            <person name="LaButti K."/>
            <person name="Morin E."/>
            <person name="Salamov A."/>
            <person name="Lipzen A."/>
            <person name="Mereny Z."/>
            <person name="Hegedus B."/>
            <person name="Baldrian P."/>
            <person name="Stursova M."/>
            <person name="Weitz H."/>
            <person name="Taylor A."/>
            <person name="Grigoriev I.V."/>
            <person name="Nagy L.G."/>
            <person name="Martin F."/>
            <person name="Kauserud H."/>
        </authorList>
    </citation>
    <scope>NUCLEOTIDE SEQUENCE</scope>
    <source>
        <strain evidence="1">CBHHK067</strain>
    </source>
</reference>